<dbReference type="AlphaFoldDB" id="A0A645D4B6"/>
<protein>
    <submittedName>
        <fullName evidence="1">Uncharacterized protein</fullName>
    </submittedName>
</protein>
<sequence>MEDINDCLKKYPWMDFYVVGLNEIEMIIYATMDSSQGYQLSISLNDVSYIDMPMRWKIDTEEEYPIKSIFFSSMEKKDVDRFLDNGAGNLYCFSAETVLGKAEYHIAAKNLTFTDYGVHNYQRWEGC</sequence>
<organism evidence="1">
    <name type="scientific">bioreactor metagenome</name>
    <dbReference type="NCBI Taxonomy" id="1076179"/>
    <lineage>
        <taxon>unclassified sequences</taxon>
        <taxon>metagenomes</taxon>
        <taxon>ecological metagenomes</taxon>
    </lineage>
</organism>
<comment type="caution">
    <text evidence="1">The sequence shown here is derived from an EMBL/GenBank/DDBJ whole genome shotgun (WGS) entry which is preliminary data.</text>
</comment>
<proteinExistence type="predicted"/>
<name>A0A645D4B6_9ZZZZ</name>
<reference evidence="1" key="1">
    <citation type="submission" date="2019-08" db="EMBL/GenBank/DDBJ databases">
        <authorList>
            <person name="Kucharzyk K."/>
            <person name="Murdoch R.W."/>
            <person name="Higgins S."/>
            <person name="Loffler F."/>
        </authorList>
    </citation>
    <scope>NUCLEOTIDE SEQUENCE</scope>
</reference>
<accession>A0A645D4B6</accession>
<dbReference type="EMBL" id="VSSQ01032597">
    <property type="protein sequence ID" value="MPM83908.1"/>
    <property type="molecule type" value="Genomic_DNA"/>
</dbReference>
<evidence type="ECO:0000313" key="1">
    <source>
        <dbReference type="EMBL" id="MPM83908.1"/>
    </source>
</evidence>
<gene>
    <name evidence="1" type="ORF">SDC9_130978</name>
</gene>